<feature type="region of interest" description="Disordered" evidence="1">
    <location>
        <begin position="108"/>
        <end position="144"/>
    </location>
</feature>
<protein>
    <submittedName>
        <fullName evidence="2">Uncharacterized protein</fullName>
    </submittedName>
</protein>
<reference evidence="2 3" key="1">
    <citation type="submission" date="2019-07" db="EMBL/GenBank/DDBJ databases">
        <title>Whole genome shotgun sequence of Novosphingobium sediminis NBRC 106119.</title>
        <authorList>
            <person name="Hosoyama A."/>
            <person name="Uohara A."/>
            <person name="Ohji S."/>
            <person name="Ichikawa N."/>
        </authorList>
    </citation>
    <scope>NUCLEOTIDE SEQUENCE [LARGE SCALE GENOMIC DNA]</scope>
    <source>
        <strain evidence="2 3">NBRC 106119</strain>
    </source>
</reference>
<organism evidence="2 3">
    <name type="scientific">Novosphingobium sediminis</name>
    <dbReference type="NCBI Taxonomy" id="707214"/>
    <lineage>
        <taxon>Bacteria</taxon>
        <taxon>Pseudomonadati</taxon>
        <taxon>Pseudomonadota</taxon>
        <taxon>Alphaproteobacteria</taxon>
        <taxon>Sphingomonadales</taxon>
        <taxon>Sphingomonadaceae</taxon>
        <taxon>Novosphingobium</taxon>
    </lineage>
</organism>
<sequence length="144" mass="16375">MPYVALSQCWFTRAHQPTTWRAHEDDGGIYSICRHCGRRIVTWGRHRWSIADGLDVSHLAETVSGRFLTVLDSADEFVVRRFTVDHLPDEHAVEAFKQTLRERYRMDEPGSDLTLLDSADKKSQRPRKAPTMAARAAPGSPRTA</sequence>
<evidence type="ECO:0000313" key="3">
    <source>
        <dbReference type="Proteomes" id="UP000321464"/>
    </source>
</evidence>
<dbReference type="RefSeq" id="WP_147158911.1">
    <property type="nucleotide sequence ID" value="NZ_BJYR01000009.1"/>
</dbReference>
<accession>A0A512AIQ1</accession>
<keyword evidence="3" id="KW-1185">Reference proteome</keyword>
<dbReference type="AlphaFoldDB" id="A0A512AIQ1"/>
<dbReference type="OrthoDB" id="7508406at2"/>
<evidence type="ECO:0000313" key="2">
    <source>
        <dbReference type="EMBL" id="GEN99575.1"/>
    </source>
</evidence>
<evidence type="ECO:0000256" key="1">
    <source>
        <dbReference type="SAM" id="MobiDB-lite"/>
    </source>
</evidence>
<proteinExistence type="predicted"/>
<name>A0A512AIQ1_9SPHN</name>
<dbReference type="EMBL" id="BJYR01000009">
    <property type="protein sequence ID" value="GEN99575.1"/>
    <property type="molecule type" value="Genomic_DNA"/>
</dbReference>
<gene>
    <name evidence="2" type="ORF">NSE01_14080</name>
</gene>
<comment type="caution">
    <text evidence="2">The sequence shown here is derived from an EMBL/GenBank/DDBJ whole genome shotgun (WGS) entry which is preliminary data.</text>
</comment>
<dbReference type="Proteomes" id="UP000321464">
    <property type="component" value="Unassembled WGS sequence"/>
</dbReference>